<comment type="caution">
    <text evidence="10">The sequence shown here is derived from an EMBL/GenBank/DDBJ whole genome shotgun (WGS) entry which is preliminary data.</text>
</comment>
<dbReference type="Proteomes" id="UP000746535">
    <property type="component" value="Unassembled WGS sequence"/>
</dbReference>
<keyword evidence="4 9" id="KW-0812">Transmembrane</keyword>
<organism evidence="10 11">
    <name type="scientific">Pseudomonas quercus</name>
    <dbReference type="NCBI Taxonomy" id="2722792"/>
    <lineage>
        <taxon>Bacteria</taxon>
        <taxon>Pseudomonadati</taxon>
        <taxon>Pseudomonadota</taxon>
        <taxon>Gammaproteobacteria</taxon>
        <taxon>Pseudomonadales</taxon>
        <taxon>Pseudomonadaceae</taxon>
        <taxon>Pseudomonas</taxon>
    </lineage>
</organism>
<comment type="subcellular location">
    <subcellularLocation>
        <location evidence="1">Cell membrane</location>
        <topology evidence="1">Multi-pass membrane protein</topology>
    </subcellularLocation>
</comment>
<feature type="region of interest" description="Disordered" evidence="8">
    <location>
        <begin position="1"/>
        <end position="20"/>
    </location>
</feature>
<feature type="transmembrane region" description="Helical" evidence="9">
    <location>
        <begin position="139"/>
        <end position="155"/>
    </location>
</feature>
<proteinExistence type="inferred from homology"/>
<keyword evidence="3" id="KW-1003">Cell membrane</keyword>
<protein>
    <submittedName>
        <fullName evidence="10">EscU/YscU/HrcU family type III secretion system export apparatus switch protein</fullName>
    </submittedName>
</protein>
<reference evidence="10 11" key="1">
    <citation type="submission" date="2020-03" db="EMBL/GenBank/DDBJ databases">
        <authorList>
            <person name="Wang L."/>
            <person name="He N."/>
            <person name="Li Y."/>
            <person name="Fang Y."/>
            <person name="Zhang F."/>
        </authorList>
    </citation>
    <scope>NUCLEOTIDE SEQUENCE [LARGE SCALE GENOMIC DNA]</scope>
    <source>
        <strain evidence="11">hsmgli-8</strain>
    </source>
</reference>
<dbReference type="NCBIfam" id="NF006017">
    <property type="entry name" value="PRK08156.1"/>
    <property type="match status" value="1"/>
</dbReference>
<keyword evidence="5 9" id="KW-1133">Transmembrane helix</keyword>
<dbReference type="InterPro" id="IPR029025">
    <property type="entry name" value="T3SS_substrate_exporter_C"/>
</dbReference>
<evidence type="ECO:0000256" key="4">
    <source>
        <dbReference type="ARBA" id="ARBA00022692"/>
    </source>
</evidence>
<dbReference type="Pfam" id="PF01312">
    <property type="entry name" value="Bac_export_2"/>
    <property type="match status" value="1"/>
</dbReference>
<gene>
    <name evidence="10" type="ORF">HBH25_01520</name>
</gene>
<evidence type="ECO:0000256" key="6">
    <source>
        <dbReference type="ARBA" id="ARBA00023026"/>
    </source>
</evidence>
<evidence type="ECO:0000256" key="8">
    <source>
        <dbReference type="SAM" id="MobiDB-lite"/>
    </source>
</evidence>
<comment type="similarity">
    <text evidence="2">Belongs to the type III secretion exporter family.</text>
</comment>
<dbReference type="InterPro" id="IPR006307">
    <property type="entry name" value="BsaZ-like"/>
</dbReference>
<evidence type="ECO:0000313" key="10">
    <source>
        <dbReference type="EMBL" id="NJO99547.1"/>
    </source>
</evidence>
<keyword evidence="6" id="KW-0843">Virulence</keyword>
<dbReference type="Gene3D" id="6.10.250.2080">
    <property type="match status" value="1"/>
</dbReference>
<accession>A0ABX0Y8A9</accession>
<evidence type="ECO:0000256" key="1">
    <source>
        <dbReference type="ARBA" id="ARBA00004651"/>
    </source>
</evidence>
<name>A0ABX0Y8A9_9PSED</name>
<dbReference type="InterPro" id="IPR006135">
    <property type="entry name" value="T3SS_substrate_exporter"/>
</dbReference>
<dbReference type="Gene3D" id="3.40.1690.10">
    <property type="entry name" value="secretion proteins EscU"/>
    <property type="match status" value="1"/>
</dbReference>
<evidence type="ECO:0000256" key="7">
    <source>
        <dbReference type="ARBA" id="ARBA00023136"/>
    </source>
</evidence>
<feature type="transmembrane region" description="Helical" evidence="9">
    <location>
        <begin position="175"/>
        <end position="200"/>
    </location>
</feature>
<evidence type="ECO:0000256" key="5">
    <source>
        <dbReference type="ARBA" id="ARBA00022989"/>
    </source>
</evidence>
<dbReference type="EMBL" id="JAAVJI010000001">
    <property type="protein sequence ID" value="NJO99547.1"/>
    <property type="molecule type" value="Genomic_DNA"/>
</dbReference>
<keyword evidence="7 9" id="KW-0472">Membrane</keyword>
<dbReference type="SUPFAM" id="SSF160544">
    <property type="entry name" value="EscU C-terminal domain-like"/>
    <property type="match status" value="1"/>
</dbReference>
<dbReference type="PANTHER" id="PTHR30531">
    <property type="entry name" value="FLAGELLAR BIOSYNTHETIC PROTEIN FLHB"/>
    <property type="match status" value="1"/>
</dbReference>
<evidence type="ECO:0000256" key="2">
    <source>
        <dbReference type="ARBA" id="ARBA00010690"/>
    </source>
</evidence>
<keyword evidence="11" id="KW-1185">Reference proteome</keyword>
<dbReference type="RefSeq" id="WP_168080799.1">
    <property type="nucleotide sequence ID" value="NZ_JAAVJI010000001.1"/>
</dbReference>
<feature type="transmembrane region" description="Helical" evidence="9">
    <location>
        <begin position="71"/>
        <end position="96"/>
    </location>
</feature>
<evidence type="ECO:0000256" key="9">
    <source>
        <dbReference type="SAM" id="Phobius"/>
    </source>
</evidence>
<evidence type="ECO:0000256" key="3">
    <source>
        <dbReference type="ARBA" id="ARBA00022475"/>
    </source>
</evidence>
<dbReference type="PANTHER" id="PTHR30531:SF14">
    <property type="entry name" value="SURFACE PRESENTATION OF ANTIGENS PROTEIN SPAS"/>
    <property type="match status" value="1"/>
</dbReference>
<dbReference type="NCBIfam" id="TIGR01404">
    <property type="entry name" value="FlhB_rel_III"/>
    <property type="match status" value="1"/>
</dbReference>
<sequence length="345" mass="38696">MSAASKTEKPTQKKLKDAARKGQTFKARDLSTTCLMAVGMLFLAQDGDLLEVMQVYKGALDNGFNLPIGEYLSSLGALLLRTIAPIVLVCFLAAALPTLLQTGLRLATEAFHLNLNAVNPLNGFKRLFSLRTVKDTVKALLYLCCFGVALAVLWFQERDLLFGQLHSRIDHVFPIWGSLLRTLVLTFLGCVLIIVVIDALSEYLLFMRDQKMDPDAVKRERKEQNGSPEIKQRRQDLRMELLSEQVKSDIRNSNVVVANPTHIAVGIYFRPELSVIPFISVMETNQRALAVRLYAKKVGVPVVNDIALARRLFKTHRRYSLVQLDEFEAVLRLLAWLAEVEAAGQ</sequence>
<dbReference type="PRINTS" id="PR00950">
    <property type="entry name" value="TYPE3IMSPROT"/>
</dbReference>
<evidence type="ECO:0000313" key="11">
    <source>
        <dbReference type="Proteomes" id="UP000746535"/>
    </source>
</evidence>